<comment type="pathway">
    <text evidence="5">Cofactor biosynthesis; nicotinate biosynthesis; nicotinate from nicotinamide: step 1/1.</text>
</comment>
<dbReference type="Gene3D" id="3.40.50.850">
    <property type="entry name" value="Isochorismatase-like"/>
    <property type="match status" value="1"/>
</dbReference>
<evidence type="ECO:0000256" key="3">
    <source>
        <dbReference type="ARBA" id="ARBA00022723"/>
    </source>
</evidence>
<dbReference type="OrthoDB" id="9791276at2"/>
<dbReference type="RefSeq" id="WP_114984321.1">
    <property type="nucleotide sequence ID" value="NZ_CP027806.1"/>
</dbReference>
<dbReference type="InterPro" id="IPR036380">
    <property type="entry name" value="Isochorismatase-like_sf"/>
</dbReference>
<evidence type="ECO:0000313" key="9">
    <source>
        <dbReference type="EMBL" id="AXJ01090.1"/>
    </source>
</evidence>
<evidence type="ECO:0000256" key="5">
    <source>
        <dbReference type="ARBA" id="ARBA00037900"/>
    </source>
</evidence>
<keyword evidence="4" id="KW-0378">Hydrolase</keyword>
<dbReference type="EMBL" id="CP027806">
    <property type="protein sequence ID" value="AXJ01090.1"/>
    <property type="molecule type" value="Genomic_DNA"/>
</dbReference>
<evidence type="ECO:0000256" key="6">
    <source>
        <dbReference type="ARBA" id="ARBA00039017"/>
    </source>
</evidence>
<evidence type="ECO:0000256" key="4">
    <source>
        <dbReference type="ARBA" id="ARBA00022801"/>
    </source>
</evidence>
<dbReference type="CDD" id="cd01011">
    <property type="entry name" value="nicotinamidase"/>
    <property type="match status" value="1"/>
</dbReference>
<dbReference type="InterPro" id="IPR052347">
    <property type="entry name" value="Isochorismatase_Nicotinamidase"/>
</dbReference>
<dbReference type="KEGG" id="cprv:CYPRO_1840"/>
<dbReference type="InterPro" id="IPR000868">
    <property type="entry name" value="Isochorismatase-like_dom"/>
</dbReference>
<dbReference type="Proteomes" id="UP000254808">
    <property type="component" value="Chromosome"/>
</dbReference>
<name>A0A345UKT8_9BACT</name>
<dbReference type="Pfam" id="PF00857">
    <property type="entry name" value="Isochorismatase"/>
    <property type="match status" value="1"/>
</dbReference>
<evidence type="ECO:0000313" key="10">
    <source>
        <dbReference type="Proteomes" id="UP000254808"/>
    </source>
</evidence>
<evidence type="ECO:0000256" key="2">
    <source>
        <dbReference type="ARBA" id="ARBA00022642"/>
    </source>
</evidence>
<dbReference type="PANTHER" id="PTHR11080">
    <property type="entry name" value="PYRAZINAMIDASE/NICOTINAMIDASE"/>
    <property type="match status" value="1"/>
</dbReference>
<dbReference type="PANTHER" id="PTHR11080:SF2">
    <property type="entry name" value="LD05707P"/>
    <property type="match status" value="1"/>
</dbReference>
<dbReference type="GO" id="GO:0019363">
    <property type="term" value="P:pyridine nucleotide biosynthetic process"/>
    <property type="evidence" value="ECO:0007669"/>
    <property type="project" value="UniProtKB-KW"/>
</dbReference>
<dbReference type="EC" id="3.5.1.19" evidence="6"/>
<evidence type="ECO:0000259" key="8">
    <source>
        <dbReference type="Pfam" id="PF00857"/>
    </source>
</evidence>
<comment type="similarity">
    <text evidence="1">Belongs to the isochorismatase family.</text>
</comment>
<gene>
    <name evidence="9" type="ORF">CYPRO_1840</name>
</gene>
<dbReference type="SUPFAM" id="SSF52499">
    <property type="entry name" value="Isochorismatase-like hydrolases"/>
    <property type="match status" value="1"/>
</dbReference>
<keyword evidence="3" id="KW-0479">Metal-binding</keyword>
<proteinExistence type="inferred from homology"/>
<evidence type="ECO:0000256" key="1">
    <source>
        <dbReference type="ARBA" id="ARBA00006336"/>
    </source>
</evidence>
<keyword evidence="2" id="KW-0662">Pyridine nucleotide biosynthesis</keyword>
<organism evidence="9 10">
    <name type="scientific">Cyclonatronum proteinivorum</name>
    <dbReference type="NCBI Taxonomy" id="1457365"/>
    <lineage>
        <taxon>Bacteria</taxon>
        <taxon>Pseudomonadati</taxon>
        <taxon>Balneolota</taxon>
        <taxon>Balneolia</taxon>
        <taxon>Balneolales</taxon>
        <taxon>Cyclonatronaceae</taxon>
        <taxon>Cyclonatronum</taxon>
    </lineage>
</organism>
<reference evidence="9 10" key="1">
    <citation type="submission" date="2018-03" db="EMBL/GenBank/DDBJ databases">
        <title>Phenotypic and genomic properties of Cyclonatronum proteinivorum gen. nov., sp. nov., a haloalkaliphilic bacteroidete from soda lakes possessing Na+-translocating rhodopsin.</title>
        <authorList>
            <person name="Toshchakov S.V."/>
            <person name="Korzhenkov A."/>
            <person name="Samarov N.I."/>
            <person name="Kublanov I.V."/>
            <person name="Muntyan M.S."/>
            <person name="Sorokin D.Y."/>
        </authorList>
    </citation>
    <scope>NUCLEOTIDE SEQUENCE [LARGE SCALE GENOMIC DNA]</scope>
    <source>
        <strain evidence="9 10">Omega</strain>
    </source>
</reference>
<dbReference type="AlphaFoldDB" id="A0A345UKT8"/>
<keyword evidence="10" id="KW-1185">Reference proteome</keyword>
<evidence type="ECO:0000256" key="7">
    <source>
        <dbReference type="ARBA" id="ARBA00043224"/>
    </source>
</evidence>
<protein>
    <recommendedName>
        <fullName evidence="6">nicotinamidase</fullName>
        <ecNumber evidence="6">3.5.1.19</ecNumber>
    </recommendedName>
    <alternativeName>
        <fullName evidence="7">Nicotinamide deamidase</fullName>
    </alternativeName>
</protein>
<sequence>MKALLIVDLQNDFCPGGALGVKDGHKIVPVINELARQFELVIASRDWHPEETVHFEKWPVHCVANTEGAAFHPGLSLRPVQQVFDKGTTNADDGYSAFEATNLDLAAYLKERKVDEIYLCGLTTEYCVKSTAFDALRAGFKTFLYTDAIAPVNLTPGDAEKALNDMQDAGVIFLTSKISLR</sequence>
<accession>A0A345UKT8</accession>
<feature type="domain" description="Isochorismatase-like" evidence="8">
    <location>
        <begin position="3"/>
        <end position="176"/>
    </location>
</feature>
<dbReference type="GO" id="GO:0008936">
    <property type="term" value="F:nicotinamidase activity"/>
    <property type="evidence" value="ECO:0007669"/>
    <property type="project" value="UniProtKB-EC"/>
</dbReference>
<dbReference type="GO" id="GO:0046872">
    <property type="term" value="F:metal ion binding"/>
    <property type="evidence" value="ECO:0007669"/>
    <property type="project" value="UniProtKB-KW"/>
</dbReference>